<accession>A0A5A7RGD3</accession>
<evidence type="ECO:0000313" key="1">
    <source>
        <dbReference type="EMBL" id="GER56272.1"/>
    </source>
</evidence>
<proteinExistence type="predicted"/>
<dbReference type="AlphaFoldDB" id="A0A5A7RGD3"/>
<protein>
    <submittedName>
        <fullName evidence="1">60 kDa chaperonin 2</fullName>
    </submittedName>
</protein>
<dbReference type="Proteomes" id="UP000325081">
    <property type="component" value="Unassembled WGS sequence"/>
</dbReference>
<reference evidence="2" key="1">
    <citation type="journal article" date="2019" name="Curr. Biol.">
        <title>Genome Sequence of Striga asiatica Provides Insight into the Evolution of Plant Parasitism.</title>
        <authorList>
            <person name="Yoshida S."/>
            <person name="Kim S."/>
            <person name="Wafula E.K."/>
            <person name="Tanskanen J."/>
            <person name="Kim Y.M."/>
            <person name="Honaas L."/>
            <person name="Yang Z."/>
            <person name="Spallek T."/>
            <person name="Conn C.E."/>
            <person name="Ichihashi Y."/>
            <person name="Cheong K."/>
            <person name="Cui S."/>
            <person name="Der J.P."/>
            <person name="Gundlach H."/>
            <person name="Jiao Y."/>
            <person name="Hori C."/>
            <person name="Ishida J.K."/>
            <person name="Kasahara H."/>
            <person name="Kiba T."/>
            <person name="Kim M.S."/>
            <person name="Koo N."/>
            <person name="Laohavisit A."/>
            <person name="Lee Y.H."/>
            <person name="Lumba S."/>
            <person name="McCourt P."/>
            <person name="Mortimer J.C."/>
            <person name="Mutuku J.M."/>
            <person name="Nomura T."/>
            <person name="Sasaki-Sekimoto Y."/>
            <person name="Seto Y."/>
            <person name="Wang Y."/>
            <person name="Wakatake T."/>
            <person name="Sakakibara H."/>
            <person name="Demura T."/>
            <person name="Yamaguchi S."/>
            <person name="Yoneyama K."/>
            <person name="Manabe R.I."/>
            <person name="Nelson D.C."/>
            <person name="Schulman A.H."/>
            <person name="Timko M.P."/>
            <person name="dePamphilis C.W."/>
            <person name="Choi D."/>
            <person name="Shirasu K."/>
        </authorList>
    </citation>
    <scope>NUCLEOTIDE SEQUENCE [LARGE SCALE GENOMIC DNA]</scope>
    <source>
        <strain evidence="2">cv. UVA1</strain>
    </source>
</reference>
<organism evidence="1 2">
    <name type="scientific">Striga asiatica</name>
    <name type="common">Asiatic witchweed</name>
    <name type="synonym">Buchnera asiatica</name>
    <dbReference type="NCBI Taxonomy" id="4170"/>
    <lineage>
        <taxon>Eukaryota</taxon>
        <taxon>Viridiplantae</taxon>
        <taxon>Streptophyta</taxon>
        <taxon>Embryophyta</taxon>
        <taxon>Tracheophyta</taxon>
        <taxon>Spermatophyta</taxon>
        <taxon>Magnoliopsida</taxon>
        <taxon>eudicotyledons</taxon>
        <taxon>Gunneridae</taxon>
        <taxon>Pentapetalae</taxon>
        <taxon>asterids</taxon>
        <taxon>lamiids</taxon>
        <taxon>Lamiales</taxon>
        <taxon>Orobanchaceae</taxon>
        <taxon>Buchnereae</taxon>
        <taxon>Striga</taxon>
    </lineage>
</organism>
<sequence>MEKKKCNFEITSGDEGDSKLKFLFTALTAWYLRMLRKGERLVANGYVRFIGAEKLRRKIEENTSDGRVVLAEIDEKAVVVAPIAIAGGCAVGREELAKPHLRRNFVCNGRQVELIPLYYSM</sequence>
<name>A0A5A7RGD3_STRAF</name>
<evidence type="ECO:0000313" key="2">
    <source>
        <dbReference type="Proteomes" id="UP000325081"/>
    </source>
</evidence>
<keyword evidence="2" id="KW-1185">Reference proteome</keyword>
<comment type="caution">
    <text evidence="1">The sequence shown here is derived from an EMBL/GenBank/DDBJ whole genome shotgun (WGS) entry which is preliminary data.</text>
</comment>
<gene>
    <name evidence="1" type="ORF">STAS_33991</name>
</gene>
<dbReference type="EMBL" id="BKCP01012625">
    <property type="protein sequence ID" value="GER56272.1"/>
    <property type="molecule type" value="Genomic_DNA"/>
</dbReference>